<keyword evidence="3" id="KW-0804">Transcription</keyword>
<dbReference type="InterPro" id="IPR028082">
    <property type="entry name" value="Peripla_BP_I"/>
</dbReference>
<keyword evidence="1" id="KW-0805">Transcription regulation</keyword>
<dbReference type="Proteomes" id="UP000238083">
    <property type="component" value="Unassembled WGS sequence"/>
</dbReference>
<evidence type="ECO:0000259" key="4">
    <source>
        <dbReference type="PROSITE" id="PS50932"/>
    </source>
</evidence>
<dbReference type="GO" id="GO:0000976">
    <property type="term" value="F:transcription cis-regulatory region binding"/>
    <property type="evidence" value="ECO:0007669"/>
    <property type="project" value="TreeGrafter"/>
</dbReference>
<dbReference type="RefSeq" id="WP_106214200.1">
    <property type="nucleotide sequence ID" value="NZ_PVZF01000012.1"/>
</dbReference>
<gene>
    <name evidence="5" type="ORF">CLV37_112174</name>
</gene>
<dbReference type="InterPro" id="IPR046335">
    <property type="entry name" value="LacI/GalR-like_sensor"/>
</dbReference>
<proteinExistence type="predicted"/>
<dbReference type="Gene3D" id="1.10.260.40">
    <property type="entry name" value="lambda repressor-like DNA-binding domains"/>
    <property type="match status" value="1"/>
</dbReference>
<dbReference type="SUPFAM" id="SSF47413">
    <property type="entry name" value="lambda repressor-like DNA-binding domains"/>
    <property type="match status" value="1"/>
</dbReference>
<dbReference type="CDD" id="cd06267">
    <property type="entry name" value="PBP1_LacI_sugar_binding-like"/>
    <property type="match status" value="1"/>
</dbReference>
<keyword evidence="2" id="KW-0238">DNA-binding</keyword>
<dbReference type="OrthoDB" id="3595338at2"/>
<keyword evidence="6" id="KW-1185">Reference proteome</keyword>
<evidence type="ECO:0000256" key="3">
    <source>
        <dbReference type="ARBA" id="ARBA00023163"/>
    </source>
</evidence>
<accession>A0A2T0QZC7</accession>
<name>A0A2T0QZC7_9ACTN</name>
<dbReference type="AlphaFoldDB" id="A0A2T0QZC7"/>
<dbReference type="EMBL" id="PVZF01000012">
    <property type="protein sequence ID" value="PRY11873.1"/>
    <property type="molecule type" value="Genomic_DNA"/>
</dbReference>
<dbReference type="GO" id="GO:0003700">
    <property type="term" value="F:DNA-binding transcription factor activity"/>
    <property type="evidence" value="ECO:0007669"/>
    <property type="project" value="TreeGrafter"/>
</dbReference>
<dbReference type="InterPro" id="IPR010982">
    <property type="entry name" value="Lambda_DNA-bd_dom_sf"/>
</dbReference>
<evidence type="ECO:0000313" key="6">
    <source>
        <dbReference type="Proteomes" id="UP000238083"/>
    </source>
</evidence>
<feature type="domain" description="HTH lacI-type" evidence="4">
    <location>
        <begin position="3"/>
        <end position="56"/>
    </location>
</feature>
<sequence length="340" mass="35499">MSSTYKDLQRVTGLSLATISKFYNGGNVRTENREALERAARDLDFRPNELARSLRTRRSGTVGVLLPELDNEFHAAIVAGIEHGLKDSGTRVLVVTTQGTSAGVTAAVNLLSDRRVDGMVVVPGEHDGEAVGAAAARGVPLVLVDRLVTGSAADAVVLDNAGATARVVAELTGAGHRDIALLGGPSSIWTMAQRAQGFRRAVRAAGIALARDRVVRAPLTVESGRSAMHELLGRSPRPTAVCTANHELTVGALIALGEAGIDLPRDLSFVGFDGQTLARVTTPRLTTFVQPAHEIARAAADLLRTRLSPDGAGAPPRRVVLAGELVRGASVGAPPADHAR</sequence>
<comment type="caution">
    <text evidence="5">The sequence shown here is derived from an EMBL/GenBank/DDBJ whole genome shotgun (WGS) entry which is preliminary data.</text>
</comment>
<dbReference type="Pfam" id="PF13377">
    <property type="entry name" value="Peripla_BP_3"/>
    <property type="match status" value="1"/>
</dbReference>
<dbReference type="InterPro" id="IPR000843">
    <property type="entry name" value="HTH_LacI"/>
</dbReference>
<evidence type="ECO:0000313" key="5">
    <source>
        <dbReference type="EMBL" id="PRY11873.1"/>
    </source>
</evidence>
<dbReference type="PROSITE" id="PS50932">
    <property type="entry name" value="HTH_LACI_2"/>
    <property type="match status" value="1"/>
</dbReference>
<dbReference type="Gene3D" id="3.40.50.2300">
    <property type="match status" value="2"/>
</dbReference>
<evidence type="ECO:0000256" key="1">
    <source>
        <dbReference type="ARBA" id="ARBA00023015"/>
    </source>
</evidence>
<reference evidence="5 6" key="1">
    <citation type="submission" date="2018-03" db="EMBL/GenBank/DDBJ databases">
        <title>Genomic Encyclopedia of Archaeal and Bacterial Type Strains, Phase II (KMG-II): from individual species to whole genera.</title>
        <authorList>
            <person name="Goeker M."/>
        </authorList>
    </citation>
    <scope>NUCLEOTIDE SEQUENCE [LARGE SCALE GENOMIC DNA]</scope>
    <source>
        <strain evidence="5 6">DSM 19711</strain>
    </source>
</reference>
<dbReference type="SMART" id="SM00354">
    <property type="entry name" value="HTH_LACI"/>
    <property type="match status" value="1"/>
</dbReference>
<protein>
    <submittedName>
        <fullName evidence="5">LacI family transcriptional regulator</fullName>
    </submittedName>
</protein>
<dbReference type="PANTHER" id="PTHR30146:SF109">
    <property type="entry name" value="HTH-TYPE TRANSCRIPTIONAL REGULATOR GALS"/>
    <property type="match status" value="1"/>
</dbReference>
<organism evidence="5 6">
    <name type="scientific">Kineococcus rhizosphaerae</name>
    <dbReference type="NCBI Taxonomy" id="559628"/>
    <lineage>
        <taxon>Bacteria</taxon>
        <taxon>Bacillati</taxon>
        <taxon>Actinomycetota</taxon>
        <taxon>Actinomycetes</taxon>
        <taxon>Kineosporiales</taxon>
        <taxon>Kineosporiaceae</taxon>
        <taxon>Kineococcus</taxon>
    </lineage>
</organism>
<evidence type="ECO:0000256" key="2">
    <source>
        <dbReference type="ARBA" id="ARBA00023125"/>
    </source>
</evidence>
<dbReference type="SUPFAM" id="SSF53822">
    <property type="entry name" value="Periplasmic binding protein-like I"/>
    <property type="match status" value="1"/>
</dbReference>
<dbReference type="PANTHER" id="PTHR30146">
    <property type="entry name" value="LACI-RELATED TRANSCRIPTIONAL REPRESSOR"/>
    <property type="match status" value="1"/>
</dbReference>